<dbReference type="Pfam" id="PF02812">
    <property type="entry name" value="ELFV_dehydrog_N"/>
    <property type="match status" value="1"/>
</dbReference>
<feature type="domain" description="Glutamate/phenylalanine/leucine/valine/L-tryptophan dehydrogenase C-terminal" evidence="7">
    <location>
        <begin position="143"/>
        <end position="351"/>
    </location>
</feature>
<dbReference type="EMBL" id="BMZB01000001">
    <property type="protein sequence ID" value="GGZ24328.1"/>
    <property type="molecule type" value="Genomic_DNA"/>
</dbReference>
<comment type="caution">
    <text evidence="8">The sequence shown here is derived from an EMBL/GenBank/DDBJ whole genome shotgun (WGS) entry which is preliminary data.</text>
</comment>
<evidence type="ECO:0000256" key="3">
    <source>
        <dbReference type="ARBA" id="ARBA00023027"/>
    </source>
</evidence>
<dbReference type="CDD" id="cd01075">
    <property type="entry name" value="NAD_bind_Leu_Phe_Val_DH"/>
    <property type="match status" value="1"/>
</dbReference>
<evidence type="ECO:0000259" key="7">
    <source>
        <dbReference type="SMART" id="SM00839"/>
    </source>
</evidence>
<evidence type="ECO:0000313" key="9">
    <source>
        <dbReference type="Proteomes" id="UP000662572"/>
    </source>
</evidence>
<keyword evidence="5" id="KW-0547">Nucleotide-binding</keyword>
<name>A0A918UP50_9CAUL</name>
<dbReference type="SUPFAM" id="SSF53223">
    <property type="entry name" value="Aminoacid dehydrogenase-like, N-terminal domain"/>
    <property type="match status" value="1"/>
</dbReference>
<evidence type="ECO:0000256" key="6">
    <source>
        <dbReference type="RuleBase" id="RU004417"/>
    </source>
</evidence>
<dbReference type="GO" id="GO:0016639">
    <property type="term" value="F:oxidoreductase activity, acting on the CH-NH2 group of donors, NAD or NADP as acceptor"/>
    <property type="evidence" value="ECO:0007669"/>
    <property type="project" value="InterPro"/>
</dbReference>
<dbReference type="InterPro" id="IPR006096">
    <property type="entry name" value="Glu/Leu/Phe/Val/Trp_DH_C"/>
</dbReference>
<dbReference type="InterPro" id="IPR006097">
    <property type="entry name" value="Glu/Leu/Phe/Val/Trp_DH_dimer"/>
</dbReference>
<dbReference type="PANTHER" id="PTHR42722:SF1">
    <property type="entry name" value="VALINE DEHYDROGENASE"/>
    <property type="match status" value="1"/>
</dbReference>
<keyword evidence="3 5" id="KW-0520">NAD</keyword>
<dbReference type="InterPro" id="IPR006095">
    <property type="entry name" value="Glu/Leu/Phe/Val/Trp_DH"/>
</dbReference>
<dbReference type="PRINTS" id="PR00082">
    <property type="entry name" value="GLFDHDRGNASE"/>
</dbReference>
<protein>
    <submittedName>
        <fullName evidence="8">Amino acid dehydrogenase</fullName>
    </submittedName>
</protein>
<keyword evidence="9" id="KW-1185">Reference proteome</keyword>
<dbReference type="SMART" id="SM00839">
    <property type="entry name" value="ELFV_dehydrog"/>
    <property type="match status" value="1"/>
</dbReference>
<accession>A0A918UP50</accession>
<evidence type="ECO:0000256" key="5">
    <source>
        <dbReference type="PIRSR" id="PIRSR000188-2"/>
    </source>
</evidence>
<dbReference type="GO" id="GO:0000166">
    <property type="term" value="F:nucleotide binding"/>
    <property type="evidence" value="ECO:0007669"/>
    <property type="project" value="UniProtKB-KW"/>
</dbReference>
<dbReference type="Gene3D" id="3.40.50.720">
    <property type="entry name" value="NAD(P)-binding Rossmann-like Domain"/>
    <property type="match status" value="1"/>
</dbReference>
<proteinExistence type="inferred from homology"/>
<dbReference type="PIRSF" id="PIRSF000188">
    <property type="entry name" value="Phe_leu_dh"/>
    <property type="match status" value="1"/>
</dbReference>
<feature type="active site" description="Proton donor/acceptor" evidence="4">
    <location>
        <position position="78"/>
    </location>
</feature>
<dbReference type="SUPFAM" id="SSF51735">
    <property type="entry name" value="NAD(P)-binding Rossmann-fold domains"/>
    <property type="match status" value="1"/>
</dbReference>
<evidence type="ECO:0000256" key="1">
    <source>
        <dbReference type="ARBA" id="ARBA00006382"/>
    </source>
</evidence>
<dbReference type="RefSeq" id="WP_189484958.1">
    <property type="nucleotide sequence ID" value="NZ_BMZB01000001.1"/>
</dbReference>
<comment type="similarity">
    <text evidence="1 6">Belongs to the Glu/Leu/Phe/Val dehydrogenases family.</text>
</comment>
<dbReference type="GO" id="GO:0006520">
    <property type="term" value="P:amino acid metabolic process"/>
    <property type="evidence" value="ECO:0007669"/>
    <property type="project" value="InterPro"/>
</dbReference>
<gene>
    <name evidence="8" type="ORF">GCM10011273_06900</name>
</gene>
<sequence>MFDHPDFDHHEKILEVDDPDTGLKAIIAIHSTAMGPAAGGCRLWTYDSFGDARRDALRLSRGMSYKNAMADLPLGGGKAVIVGPVHSENRAALFRAFGRAVDSLGGQYITAEDVGVGVADMKMVATETRFVSGLATGAGGVGGDPSPFTARGVRVGIEAAVRTRLGRDNLNGVRVAVQGLGGVGGHLCQELHERGARLIVADINPDRVALMQSRYQADITSVDSILVQDADVIAPCALGGAITEDVAARLKAPIVAGGANNQLLTPKAGEILADRDILYAPDYVINGGGIIMVSGEYLGGQTLATVRAQVDAIGPRLEGIFAAAKRDGRMTQDVADTLARARLMAARQIKTRITETV</sequence>
<evidence type="ECO:0000256" key="4">
    <source>
        <dbReference type="PIRSR" id="PIRSR000188-1"/>
    </source>
</evidence>
<keyword evidence="2 6" id="KW-0560">Oxidoreductase</keyword>
<dbReference type="PANTHER" id="PTHR42722">
    <property type="entry name" value="LEUCINE DEHYDROGENASE"/>
    <property type="match status" value="1"/>
</dbReference>
<dbReference type="Gene3D" id="3.40.50.10860">
    <property type="entry name" value="Leucine Dehydrogenase, chain A, domain 1"/>
    <property type="match status" value="1"/>
</dbReference>
<evidence type="ECO:0000256" key="2">
    <source>
        <dbReference type="ARBA" id="ARBA00023002"/>
    </source>
</evidence>
<dbReference type="Proteomes" id="UP000662572">
    <property type="component" value="Unassembled WGS sequence"/>
</dbReference>
<dbReference type="InterPro" id="IPR036291">
    <property type="entry name" value="NAD(P)-bd_dom_sf"/>
</dbReference>
<evidence type="ECO:0000313" key="8">
    <source>
        <dbReference type="EMBL" id="GGZ24328.1"/>
    </source>
</evidence>
<dbReference type="FunFam" id="3.40.50.10860:FF:000010">
    <property type="entry name" value="Leucine dehydrogenase"/>
    <property type="match status" value="1"/>
</dbReference>
<reference evidence="8" key="2">
    <citation type="submission" date="2020-09" db="EMBL/GenBank/DDBJ databases">
        <authorList>
            <person name="Sun Q."/>
            <person name="Kim S."/>
        </authorList>
    </citation>
    <scope>NUCLEOTIDE SEQUENCE</scope>
    <source>
        <strain evidence="8">KCTC 32296</strain>
    </source>
</reference>
<organism evidence="8 9">
    <name type="scientific">Asticcacaulis endophyticus</name>
    <dbReference type="NCBI Taxonomy" id="1395890"/>
    <lineage>
        <taxon>Bacteria</taxon>
        <taxon>Pseudomonadati</taxon>
        <taxon>Pseudomonadota</taxon>
        <taxon>Alphaproteobacteria</taxon>
        <taxon>Caulobacterales</taxon>
        <taxon>Caulobacteraceae</taxon>
        <taxon>Asticcacaulis</taxon>
    </lineage>
</organism>
<reference evidence="8" key="1">
    <citation type="journal article" date="2014" name="Int. J. Syst. Evol. Microbiol.">
        <title>Complete genome sequence of Corynebacterium casei LMG S-19264T (=DSM 44701T), isolated from a smear-ripened cheese.</title>
        <authorList>
            <consortium name="US DOE Joint Genome Institute (JGI-PGF)"/>
            <person name="Walter F."/>
            <person name="Albersmeier A."/>
            <person name="Kalinowski J."/>
            <person name="Ruckert C."/>
        </authorList>
    </citation>
    <scope>NUCLEOTIDE SEQUENCE</scope>
    <source>
        <strain evidence="8">KCTC 32296</strain>
    </source>
</reference>
<dbReference type="AlphaFoldDB" id="A0A918UP50"/>
<feature type="binding site" evidence="5">
    <location>
        <begin position="179"/>
        <end position="184"/>
    </location>
    <ligand>
        <name>NAD(+)</name>
        <dbReference type="ChEBI" id="CHEBI:57540"/>
    </ligand>
</feature>
<dbReference type="InterPro" id="IPR046346">
    <property type="entry name" value="Aminoacid_DH-like_N_sf"/>
</dbReference>
<dbReference type="InterPro" id="IPR016211">
    <property type="entry name" value="Glu/Phe/Leu/Val/Trp_DH_bac/arc"/>
</dbReference>
<dbReference type="Pfam" id="PF00208">
    <property type="entry name" value="ELFV_dehydrog"/>
    <property type="match status" value="2"/>
</dbReference>